<evidence type="ECO:0000259" key="16">
    <source>
        <dbReference type="Pfam" id="PF17900"/>
    </source>
</evidence>
<dbReference type="CDD" id="cd09602">
    <property type="entry name" value="M1_APN"/>
    <property type="match status" value="1"/>
</dbReference>
<dbReference type="Pfam" id="PF17900">
    <property type="entry name" value="Peptidase_M1_N"/>
    <property type="match status" value="1"/>
</dbReference>
<name>A0A512CY70_9MICO</name>
<evidence type="ECO:0000259" key="15">
    <source>
        <dbReference type="Pfam" id="PF11838"/>
    </source>
</evidence>
<evidence type="ECO:0000256" key="9">
    <source>
        <dbReference type="ARBA" id="ARBA00022801"/>
    </source>
</evidence>
<dbReference type="SUPFAM" id="SSF55486">
    <property type="entry name" value="Metalloproteases ('zincins'), catalytic domain"/>
    <property type="match status" value="1"/>
</dbReference>
<dbReference type="GO" id="GO:0005737">
    <property type="term" value="C:cytoplasm"/>
    <property type="evidence" value="ECO:0007669"/>
    <property type="project" value="TreeGrafter"/>
</dbReference>
<keyword evidence="8" id="KW-0479">Metal-binding</keyword>
<protein>
    <recommendedName>
        <fullName evidence="5">Aminopeptidase N</fullName>
        <ecNumber evidence="4">3.4.11.2</ecNumber>
    </recommendedName>
    <alternativeName>
        <fullName evidence="12">Alanine aminopeptidase</fullName>
    </alternativeName>
    <alternativeName>
        <fullName evidence="13">Lysyl aminopeptidase</fullName>
    </alternativeName>
</protein>
<dbReference type="OrthoDB" id="100605at2"/>
<comment type="similarity">
    <text evidence="3">Belongs to the peptidase M1 family.</text>
</comment>
<dbReference type="InterPro" id="IPR045357">
    <property type="entry name" value="Aminopeptidase_N-like_N"/>
</dbReference>
<dbReference type="InterPro" id="IPR050344">
    <property type="entry name" value="Peptidase_M1_aminopeptidases"/>
</dbReference>
<dbReference type="Gene3D" id="2.60.40.1730">
    <property type="entry name" value="tricorn interacting facor f3 domain"/>
    <property type="match status" value="1"/>
</dbReference>
<keyword evidence="10" id="KW-0862">Zinc</keyword>
<evidence type="ECO:0000259" key="14">
    <source>
        <dbReference type="Pfam" id="PF01433"/>
    </source>
</evidence>
<accession>A0A512CY70</accession>
<comment type="cofactor">
    <cofactor evidence="2">
        <name>Zn(2+)</name>
        <dbReference type="ChEBI" id="CHEBI:29105"/>
    </cofactor>
</comment>
<evidence type="ECO:0000313" key="17">
    <source>
        <dbReference type="EMBL" id="GEO29169.1"/>
    </source>
</evidence>
<dbReference type="PRINTS" id="PR00756">
    <property type="entry name" value="ALADIPTASE"/>
</dbReference>
<evidence type="ECO:0000256" key="11">
    <source>
        <dbReference type="ARBA" id="ARBA00023049"/>
    </source>
</evidence>
<evidence type="ECO:0000256" key="4">
    <source>
        <dbReference type="ARBA" id="ARBA00012564"/>
    </source>
</evidence>
<proteinExistence type="inferred from homology"/>
<dbReference type="InterPro" id="IPR012778">
    <property type="entry name" value="Pept_M1_aminopeptidase"/>
</dbReference>
<evidence type="ECO:0000256" key="6">
    <source>
        <dbReference type="ARBA" id="ARBA00022438"/>
    </source>
</evidence>
<dbReference type="EC" id="3.4.11.2" evidence="4"/>
<dbReference type="GO" id="GO:0006508">
    <property type="term" value="P:proteolysis"/>
    <property type="evidence" value="ECO:0007669"/>
    <property type="project" value="UniProtKB-KW"/>
</dbReference>
<dbReference type="GO" id="GO:0070006">
    <property type="term" value="F:metalloaminopeptidase activity"/>
    <property type="evidence" value="ECO:0007669"/>
    <property type="project" value="TreeGrafter"/>
</dbReference>
<organism evidence="17 18">
    <name type="scientific">Terrabacter aerolatus</name>
    <dbReference type="NCBI Taxonomy" id="422442"/>
    <lineage>
        <taxon>Bacteria</taxon>
        <taxon>Bacillati</taxon>
        <taxon>Actinomycetota</taxon>
        <taxon>Actinomycetes</taxon>
        <taxon>Micrococcales</taxon>
        <taxon>Intrasporangiaceae</taxon>
        <taxon>Terrabacter</taxon>
    </lineage>
</organism>
<evidence type="ECO:0000313" key="18">
    <source>
        <dbReference type="Proteomes" id="UP000321534"/>
    </source>
</evidence>
<dbReference type="InterPro" id="IPR001930">
    <property type="entry name" value="Peptidase_M1"/>
</dbReference>
<evidence type="ECO:0000256" key="10">
    <source>
        <dbReference type="ARBA" id="ARBA00022833"/>
    </source>
</evidence>
<evidence type="ECO:0000256" key="7">
    <source>
        <dbReference type="ARBA" id="ARBA00022670"/>
    </source>
</evidence>
<dbReference type="Pfam" id="PF11838">
    <property type="entry name" value="ERAP1_C"/>
    <property type="match status" value="1"/>
</dbReference>
<dbReference type="Pfam" id="PF01433">
    <property type="entry name" value="Peptidase_M1"/>
    <property type="match status" value="1"/>
</dbReference>
<dbReference type="PANTHER" id="PTHR11533">
    <property type="entry name" value="PROTEASE M1 ZINC METALLOPROTEASE"/>
    <property type="match status" value="1"/>
</dbReference>
<dbReference type="GO" id="GO:0016020">
    <property type="term" value="C:membrane"/>
    <property type="evidence" value="ECO:0007669"/>
    <property type="project" value="TreeGrafter"/>
</dbReference>
<evidence type="ECO:0000256" key="2">
    <source>
        <dbReference type="ARBA" id="ARBA00001947"/>
    </source>
</evidence>
<gene>
    <name evidence="17" type="ORF">TAE01_09790</name>
</gene>
<dbReference type="GO" id="GO:0042277">
    <property type="term" value="F:peptide binding"/>
    <property type="evidence" value="ECO:0007669"/>
    <property type="project" value="TreeGrafter"/>
</dbReference>
<keyword evidence="11" id="KW-0482">Metalloprotease</keyword>
<dbReference type="Gene3D" id="1.10.390.10">
    <property type="entry name" value="Neutral Protease Domain 2"/>
    <property type="match status" value="1"/>
</dbReference>
<keyword evidence="18" id="KW-1185">Reference proteome</keyword>
<feature type="domain" description="Aminopeptidase N-like N-terminal" evidence="16">
    <location>
        <begin position="22"/>
        <end position="194"/>
    </location>
</feature>
<feature type="domain" description="Peptidase M1 membrane alanine aminopeptidase" evidence="14">
    <location>
        <begin position="236"/>
        <end position="449"/>
    </location>
</feature>
<evidence type="ECO:0000256" key="12">
    <source>
        <dbReference type="ARBA" id="ARBA00029811"/>
    </source>
</evidence>
<dbReference type="RefSeq" id="WP_147063973.1">
    <property type="nucleotide sequence ID" value="NZ_BAAARO010000008.1"/>
</dbReference>
<sequence>MPGKNLTRDEAASRASILRVDSYDVRLDLTTGPENFHTVTTVTFACSEPGADSFIDLIADSVEKVTLNGVDLDPAEVFADSRIELPALAAENELTVDATGRYTNTGEGLHRFVDPVDNEVYLYTQFEVPDSRRMYAVFEQPDLKASFRFTVTAPTHWKVISNSPTPHPEAAGVADGVERATWSFAPTQRISSYITALIAGPYDEVRDEVETRKGVVPLGVYCRKSLTQYLDADNIFDCTKKGFAFFEEEFDQPYPFEKYDQIFTPEYNMGAMENAGAVTFVEVYVFRSKVSEAKIERRALTILHELAHMWFGNLVTMKWWDDLWLNESFAEWASTTCQAEATEWTSAWTTFGTSEKAWAYTQDQLSSTHPIAADMRHLEDVEVNFDGITYAKGASVLKQLVAYVGREPFVAALREYFRKHAWGNTTLSDLLGELEKASGRELTEWSKLWLETAGVNTLRPVFEVDADGRYTAFAITQSATDEHPTLRPHRIGVGRYAVRRGADGAADVLERVGYDEVDIAGERTELGELVGQEQPDLLLLNDDDLAYGKIRLDEHSLATALSLPRGFQDSLPRSLVLGATWDMTRDGEMPARDFVRFVLESLPGETDSTLLRVLIGQVSTAARLYTAPEHRAEVTALLSSSLRSLADSAEAGSDAQFQLVEAWAGSAADVADEARLRALLSGTESLPGLTVDTELRWTFIKALAAIGAADEVEIATELDRDPTATGKERAAEALAARPTAEAKADAWAKAVERNDLPNQMVEAVSAGFRRSTDLTLLEPYVETYHSMLVDAWAERSVAIGERVVGGFYPFSLASQQLKDASDAWLAANADAAPGLVRTVAENRDTIARALIAQERDRRV</sequence>
<keyword evidence="7" id="KW-0645">Protease</keyword>
<keyword evidence="9" id="KW-0378">Hydrolase</keyword>
<dbReference type="Proteomes" id="UP000321534">
    <property type="component" value="Unassembled WGS sequence"/>
</dbReference>
<dbReference type="InterPro" id="IPR027268">
    <property type="entry name" value="Peptidase_M4/M1_CTD_sf"/>
</dbReference>
<evidence type="ECO:0000256" key="3">
    <source>
        <dbReference type="ARBA" id="ARBA00010136"/>
    </source>
</evidence>
<dbReference type="InterPro" id="IPR024571">
    <property type="entry name" value="ERAP1-like_C_dom"/>
</dbReference>
<dbReference type="SUPFAM" id="SSF63737">
    <property type="entry name" value="Leukotriene A4 hydrolase N-terminal domain"/>
    <property type="match status" value="1"/>
</dbReference>
<dbReference type="FunFam" id="2.60.40.1730:FF:000010">
    <property type="entry name" value="Putative aminopeptidase N"/>
    <property type="match status" value="1"/>
</dbReference>
<feature type="domain" description="ERAP1-like C-terminal" evidence="15">
    <location>
        <begin position="538"/>
        <end position="848"/>
    </location>
</feature>
<evidence type="ECO:0000256" key="13">
    <source>
        <dbReference type="ARBA" id="ARBA00031533"/>
    </source>
</evidence>
<comment type="catalytic activity">
    <reaction evidence="1">
        <text>Release of an N-terminal amino acid, Xaa-|-Yaa- from a peptide, amide or arylamide. Xaa is preferably Ala, but may be most amino acids including Pro (slow action). When a terminal hydrophobic residue is followed by a prolyl residue, the two may be released as an intact Xaa-Pro dipeptide.</text>
        <dbReference type="EC" id="3.4.11.2"/>
    </reaction>
</comment>
<dbReference type="AlphaFoldDB" id="A0A512CY70"/>
<dbReference type="GO" id="GO:0008270">
    <property type="term" value="F:zinc ion binding"/>
    <property type="evidence" value="ECO:0007669"/>
    <property type="project" value="InterPro"/>
</dbReference>
<reference evidence="17 18" key="1">
    <citation type="submission" date="2019-07" db="EMBL/GenBank/DDBJ databases">
        <title>Whole genome shotgun sequence of Terrabacter aerolatus NBRC 106305.</title>
        <authorList>
            <person name="Hosoyama A."/>
            <person name="Uohara A."/>
            <person name="Ohji S."/>
            <person name="Ichikawa N."/>
        </authorList>
    </citation>
    <scope>NUCLEOTIDE SEQUENCE [LARGE SCALE GENOMIC DNA]</scope>
    <source>
        <strain evidence="17 18">NBRC 106305</strain>
    </source>
</reference>
<comment type="caution">
    <text evidence="17">The sequence shown here is derived from an EMBL/GenBank/DDBJ whole genome shotgun (WGS) entry which is preliminary data.</text>
</comment>
<dbReference type="NCBIfam" id="TIGR02412">
    <property type="entry name" value="pepN_strep_liv"/>
    <property type="match status" value="1"/>
</dbReference>
<dbReference type="EMBL" id="BJYX01000003">
    <property type="protein sequence ID" value="GEO29169.1"/>
    <property type="molecule type" value="Genomic_DNA"/>
</dbReference>
<evidence type="ECO:0000256" key="5">
    <source>
        <dbReference type="ARBA" id="ARBA00015611"/>
    </source>
</evidence>
<evidence type="ECO:0000256" key="8">
    <source>
        <dbReference type="ARBA" id="ARBA00022723"/>
    </source>
</evidence>
<dbReference type="InterPro" id="IPR042097">
    <property type="entry name" value="Aminopeptidase_N-like_N_sf"/>
</dbReference>
<dbReference type="GO" id="GO:0016285">
    <property type="term" value="F:alanyl aminopeptidase activity"/>
    <property type="evidence" value="ECO:0007669"/>
    <property type="project" value="UniProtKB-EC"/>
</dbReference>
<dbReference type="GO" id="GO:0005615">
    <property type="term" value="C:extracellular space"/>
    <property type="evidence" value="ECO:0007669"/>
    <property type="project" value="TreeGrafter"/>
</dbReference>
<keyword evidence="6 17" id="KW-0031">Aminopeptidase</keyword>
<dbReference type="PANTHER" id="PTHR11533:SF174">
    <property type="entry name" value="PUROMYCIN-SENSITIVE AMINOPEPTIDASE-RELATED"/>
    <property type="match status" value="1"/>
</dbReference>
<evidence type="ECO:0000256" key="1">
    <source>
        <dbReference type="ARBA" id="ARBA00000098"/>
    </source>
</evidence>
<dbReference type="InterPro" id="IPR014782">
    <property type="entry name" value="Peptidase_M1_dom"/>
</dbReference>
<dbReference type="GO" id="GO:0043171">
    <property type="term" value="P:peptide catabolic process"/>
    <property type="evidence" value="ECO:0007669"/>
    <property type="project" value="TreeGrafter"/>
</dbReference>
<dbReference type="FunFam" id="1.10.390.10:FF:000004">
    <property type="entry name" value="Aminopeptidase N"/>
    <property type="match status" value="1"/>
</dbReference>